<keyword evidence="1" id="KW-0812">Transmembrane</keyword>
<feature type="domain" description="RCK N-terminal" evidence="2">
    <location>
        <begin position="341"/>
        <end position="462"/>
    </location>
</feature>
<dbReference type="InterPro" id="IPR036721">
    <property type="entry name" value="RCK_C_sf"/>
</dbReference>
<dbReference type="GO" id="GO:0006813">
    <property type="term" value="P:potassium ion transport"/>
    <property type="evidence" value="ECO:0007669"/>
    <property type="project" value="InterPro"/>
</dbReference>
<feature type="domain" description="RCK C-terminal" evidence="3">
    <location>
        <begin position="480"/>
        <end position="564"/>
    </location>
</feature>
<gene>
    <name evidence="4" type="ORF">Cch02nite_17110</name>
</gene>
<dbReference type="SUPFAM" id="SSF51735">
    <property type="entry name" value="NAD(P)-binding Rossmann-fold domains"/>
    <property type="match status" value="2"/>
</dbReference>
<feature type="transmembrane region" description="Helical" evidence="1">
    <location>
        <begin position="249"/>
        <end position="269"/>
    </location>
</feature>
<keyword evidence="1" id="KW-1133">Transmembrane helix</keyword>
<dbReference type="GO" id="GO:0008324">
    <property type="term" value="F:monoatomic cation transmembrane transporter activity"/>
    <property type="evidence" value="ECO:0007669"/>
    <property type="project" value="InterPro"/>
</dbReference>
<dbReference type="EMBL" id="BONG01000007">
    <property type="protein sequence ID" value="GIF88267.1"/>
    <property type="molecule type" value="Genomic_DNA"/>
</dbReference>
<organism evidence="4 5">
    <name type="scientific">Catellatospora chokoriensis</name>
    <dbReference type="NCBI Taxonomy" id="310353"/>
    <lineage>
        <taxon>Bacteria</taxon>
        <taxon>Bacillati</taxon>
        <taxon>Actinomycetota</taxon>
        <taxon>Actinomycetes</taxon>
        <taxon>Micromonosporales</taxon>
        <taxon>Micromonosporaceae</taxon>
        <taxon>Catellatospora</taxon>
    </lineage>
</organism>
<dbReference type="SUPFAM" id="SSF116726">
    <property type="entry name" value="TrkA C-terminal domain-like"/>
    <property type="match status" value="1"/>
</dbReference>
<reference evidence="4 5" key="1">
    <citation type="submission" date="2021-01" db="EMBL/GenBank/DDBJ databases">
        <title>Whole genome shotgun sequence of Catellatospora chokoriensis NBRC 107358.</title>
        <authorList>
            <person name="Komaki H."/>
            <person name="Tamura T."/>
        </authorList>
    </citation>
    <scope>NUCLEOTIDE SEQUENCE [LARGE SCALE GENOMIC DNA]</scope>
    <source>
        <strain evidence="4 5">NBRC 107358</strain>
    </source>
</reference>
<dbReference type="PANTHER" id="PTHR43833">
    <property type="entry name" value="POTASSIUM CHANNEL PROTEIN 2-RELATED-RELATED"/>
    <property type="match status" value="1"/>
</dbReference>
<dbReference type="Proteomes" id="UP000619293">
    <property type="component" value="Unassembled WGS sequence"/>
</dbReference>
<sequence length="565" mass="60815">MRWADHSGMPAARTNHFVLNGSDDLTFRLAQQLSERYRAEVVVLMTEAEQATARDFTALAEVALVVAERIDEQALRGVDVGTAAGLALTVQDDVGNLSLALLARDVAPRLRLVLRMYHTALGQDIESLLGNARVLSDAEIAGPELVATALGEVAATPVQVARRTLVVAPRADVLPQDVVCGLADTSDGDAPQVLPADERTADLVLAEDRGPASLWETSLGLSRLTPKRPSWAGLVLSFLGALFSRKTRIAVTAVLAIIVAAGTALAVSLDLQPWEAFYEAAATVLGGPQPEAGYQPRQQALQLLLGLAGLAFIPLVTALVVEGTVRARLAVAQLRLIQPRSGHVVVVGLGGVGTRVMRLLHDRGITMVAVAQDENARGVPLARELDIPLLIGDPSRETTLRQAGVERCKALLAVDRSDMTNLQTGLYARKLQQRVRVVLRLFDPDLADRVRTTFDLPLSRSVSSMAVPAFAEALMGREVIGTIAVDRRVLLIAEMFVPTGSPLAGTTTANVNREGSMRVVAVTEFGEPRPLWKPGPTRRVRERDKLTVVATRDGLTELTMRNRRR</sequence>
<evidence type="ECO:0000259" key="2">
    <source>
        <dbReference type="PROSITE" id="PS51201"/>
    </source>
</evidence>
<dbReference type="PANTHER" id="PTHR43833:SF11">
    <property type="entry name" value="VOLTAGE-GATED POTASSIUM CHANNEL KCH"/>
    <property type="match status" value="1"/>
</dbReference>
<protein>
    <submittedName>
        <fullName evidence="4">Potassium transporter TrkA</fullName>
    </submittedName>
</protein>
<evidence type="ECO:0000313" key="5">
    <source>
        <dbReference type="Proteomes" id="UP000619293"/>
    </source>
</evidence>
<dbReference type="Pfam" id="PF02254">
    <property type="entry name" value="TrkA_N"/>
    <property type="match status" value="2"/>
</dbReference>
<keyword evidence="5" id="KW-1185">Reference proteome</keyword>
<accession>A0A8J3JWS0</accession>
<feature type="transmembrane region" description="Helical" evidence="1">
    <location>
        <begin position="300"/>
        <end position="321"/>
    </location>
</feature>
<keyword evidence="1" id="KW-0472">Membrane</keyword>
<name>A0A8J3JWS0_9ACTN</name>
<dbReference type="InterPro" id="IPR036291">
    <property type="entry name" value="NAD(P)-bd_dom_sf"/>
</dbReference>
<dbReference type="PROSITE" id="PS51201">
    <property type="entry name" value="RCK_N"/>
    <property type="match status" value="1"/>
</dbReference>
<evidence type="ECO:0000256" key="1">
    <source>
        <dbReference type="SAM" id="Phobius"/>
    </source>
</evidence>
<evidence type="ECO:0000259" key="3">
    <source>
        <dbReference type="PROSITE" id="PS51202"/>
    </source>
</evidence>
<proteinExistence type="predicted"/>
<dbReference type="InterPro" id="IPR006037">
    <property type="entry name" value="RCK_C"/>
</dbReference>
<dbReference type="InterPro" id="IPR050721">
    <property type="entry name" value="Trk_Ktr_HKT_K-transport"/>
</dbReference>
<dbReference type="InterPro" id="IPR003148">
    <property type="entry name" value="RCK_N"/>
</dbReference>
<evidence type="ECO:0000313" key="4">
    <source>
        <dbReference type="EMBL" id="GIF88267.1"/>
    </source>
</evidence>
<dbReference type="PROSITE" id="PS51202">
    <property type="entry name" value="RCK_C"/>
    <property type="match status" value="1"/>
</dbReference>
<dbReference type="AlphaFoldDB" id="A0A8J3JWS0"/>
<dbReference type="Gene3D" id="3.30.70.1450">
    <property type="entry name" value="Regulator of K+ conductance, C-terminal domain"/>
    <property type="match status" value="1"/>
</dbReference>
<dbReference type="Gene3D" id="3.40.50.720">
    <property type="entry name" value="NAD(P)-binding Rossmann-like Domain"/>
    <property type="match status" value="2"/>
</dbReference>
<comment type="caution">
    <text evidence="4">The sequence shown here is derived from an EMBL/GenBank/DDBJ whole genome shotgun (WGS) entry which is preliminary data.</text>
</comment>